<dbReference type="Proteomes" id="UP000326924">
    <property type="component" value="Unassembled WGS sequence"/>
</dbReference>
<comment type="caution">
    <text evidence="6">The sequence shown here is derived from an EMBL/GenBank/DDBJ whole genome shotgun (WGS) entry which is preliminary data.</text>
</comment>
<keyword evidence="5" id="KW-1133">Transmembrane helix</keyword>
<keyword evidence="3" id="KW-0496">Mitochondrion</keyword>
<evidence type="ECO:0000256" key="4">
    <source>
        <dbReference type="ARBA" id="ARBA00023136"/>
    </source>
</evidence>
<evidence type="ECO:0000256" key="3">
    <source>
        <dbReference type="ARBA" id="ARBA00023128"/>
    </source>
</evidence>
<evidence type="ECO:0000256" key="2">
    <source>
        <dbReference type="ARBA" id="ARBA00022792"/>
    </source>
</evidence>
<gene>
    <name evidence="6" type="ORF">FN846DRAFT_914307</name>
</gene>
<keyword evidence="5" id="KW-0812">Transmembrane</keyword>
<sequence>MAIMKAMIYKENKVPFYQRLYQLKDGKRLWMKTGYPENNSRAPLRNRFVGNPTGDDDGIHPRSPILLYPYMAVMGLGIATSLYGMTRMVIGKKY</sequence>
<accession>A0A5J5EDA4</accession>
<dbReference type="InterPro" id="IPR039297">
    <property type="entry name" value="COX7a"/>
</dbReference>
<dbReference type="OrthoDB" id="5511599at2759"/>
<evidence type="ECO:0000256" key="1">
    <source>
        <dbReference type="ARBA" id="ARBA00004273"/>
    </source>
</evidence>
<name>A0A5J5EDA4_9PEZI</name>
<dbReference type="AlphaFoldDB" id="A0A5J5EDA4"/>
<dbReference type="Pfam" id="PF02238">
    <property type="entry name" value="COX7a"/>
    <property type="match status" value="2"/>
</dbReference>
<evidence type="ECO:0000313" key="7">
    <source>
        <dbReference type="Proteomes" id="UP000326924"/>
    </source>
</evidence>
<proteinExistence type="predicted"/>
<keyword evidence="4 5" id="KW-0472">Membrane</keyword>
<organism evidence="6 7">
    <name type="scientific">Sphaerosporella brunnea</name>
    <dbReference type="NCBI Taxonomy" id="1250544"/>
    <lineage>
        <taxon>Eukaryota</taxon>
        <taxon>Fungi</taxon>
        <taxon>Dikarya</taxon>
        <taxon>Ascomycota</taxon>
        <taxon>Pezizomycotina</taxon>
        <taxon>Pezizomycetes</taxon>
        <taxon>Pezizales</taxon>
        <taxon>Pyronemataceae</taxon>
        <taxon>Sphaerosporella</taxon>
    </lineage>
</organism>
<dbReference type="EMBL" id="VXIS01000479">
    <property type="protein sequence ID" value="KAA8893220.1"/>
    <property type="molecule type" value="Genomic_DNA"/>
</dbReference>
<evidence type="ECO:0000256" key="5">
    <source>
        <dbReference type="SAM" id="Phobius"/>
    </source>
</evidence>
<reference evidence="6 7" key="1">
    <citation type="submission" date="2019-09" db="EMBL/GenBank/DDBJ databases">
        <title>Draft genome of the ectomycorrhizal ascomycete Sphaerosporella brunnea.</title>
        <authorList>
            <consortium name="DOE Joint Genome Institute"/>
            <person name="Benucci G.M."/>
            <person name="Marozzi G."/>
            <person name="Antonielli L."/>
            <person name="Sanchez S."/>
            <person name="Marco P."/>
            <person name="Wang X."/>
            <person name="Falini L.B."/>
            <person name="Barry K."/>
            <person name="Haridas S."/>
            <person name="Lipzen A."/>
            <person name="Labutti K."/>
            <person name="Grigoriev I.V."/>
            <person name="Murat C."/>
            <person name="Martin F."/>
            <person name="Albertini E."/>
            <person name="Donnini D."/>
            <person name="Bonito G."/>
        </authorList>
    </citation>
    <scope>NUCLEOTIDE SEQUENCE [LARGE SCALE GENOMIC DNA]</scope>
    <source>
        <strain evidence="6 7">Sb_GMNB300</strain>
    </source>
</reference>
<feature type="transmembrane region" description="Helical" evidence="5">
    <location>
        <begin position="65"/>
        <end position="85"/>
    </location>
</feature>
<protein>
    <submittedName>
        <fullName evidence="6">Uncharacterized protein</fullName>
    </submittedName>
</protein>
<keyword evidence="7" id="KW-1185">Reference proteome</keyword>
<comment type="subcellular location">
    <subcellularLocation>
        <location evidence="1">Mitochondrion inner membrane</location>
    </subcellularLocation>
</comment>
<dbReference type="InParanoid" id="A0A5J5EDA4"/>
<dbReference type="GO" id="GO:0005743">
    <property type="term" value="C:mitochondrial inner membrane"/>
    <property type="evidence" value="ECO:0007669"/>
    <property type="project" value="UniProtKB-SubCell"/>
</dbReference>
<keyword evidence="2" id="KW-0999">Mitochondrion inner membrane</keyword>
<evidence type="ECO:0000313" key="6">
    <source>
        <dbReference type="EMBL" id="KAA8893220.1"/>
    </source>
</evidence>